<dbReference type="Proteomes" id="UP001183414">
    <property type="component" value="Unassembled WGS sequence"/>
</dbReference>
<comment type="similarity">
    <text evidence="1">Belongs to the peptidase S1 family.</text>
</comment>
<evidence type="ECO:0000256" key="5">
    <source>
        <dbReference type="ARBA" id="ARBA00023157"/>
    </source>
</evidence>
<dbReference type="SUPFAM" id="SSF50494">
    <property type="entry name" value="Trypsin-like serine proteases"/>
    <property type="match status" value="1"/>
</dbReference>
<dbReference type="InterPro" id="IPR001316">
    <property type="entry name" value="Pept_S1A_streptogrisin"/>
</dbReference>
<keyword evidence="5" id="KW-1015">Disulfide bond</keyword>
<dbReference type="Gene3D" id="2.40.10.10">
    <property type="entry name" value="Trypsin-like serine proteases"/>
    <property type="match status" value="2"/>
</dbReference>
<dbReference type="InterPro" id="IPR043504">
    <property type="entry name" value="Peptidase_S1_PA_chymotrypsin"/>
</dbReference>
<comment type="caution">
    <text evidence="7">The sequence shown here is derived from an EMBL/GenBank/DDBJ whole genome shotgun (WGS) entry which is preliminary data.</text>
</comment>
<evidence type="ECO:0000256" key="4">
    <source>
        <dbReference type="ARBA" id="ARBA00022825"/>
    </source>
</evidence>
<gene>
    <name evidence="7" type="ORF">RM572_28335</name>
</gene>
<dbReference type="InterPro" id="IPR009003">
    <property type="entry name" value="Peptidase_S1_PA"/>
</dbReference>
<keyword evidence="8" id="KW-1185">Reference proteome</keyword>
<evidence type="ECO:0000256" key="2">
    <source>
        <dbReference type="ARBA" id="ARBA00022670"/>
    </source>
</evidence>
<dbReference type="Pfam" id="PF00089">
    <property type="entry name" value="Trypsin"/>
    <property type="match status" value="1"/>
</dbReference>
<name>A0ABU2P0A4_9ACTN</name>
<sequence length="143" mass="15671">MERYVGYDAGGYYPGKDFGLVRHYAAAIDEPGNVYEHDSTFQDITHSRDAYVGEFICRSGYRSGKVCGHVRSLGIAAHYSDGPVYNLVSTSFCSQGGDSGGPLYHADAALGIQSGHITYSTGECYSLFQHVNEALDWYNAEVY</sequence>
<evidence type="ECO:0000256" key="3">
    <source>
        <dbReference type="ARBA" id="ARBA00022801"/>
    </source>
</evidence>
<evidence type="ECO:0000256" key="1">
    <source>
        <dbReference type="ARBA" id="ARBA00007664"/>
    </source>
</evidence>
<accession>A0ABU2P0A4</accession>
<protein>
    <submittedName>
        <fullName evidence="7">S1 family peptidase</fullName>
    </submittedName>
</protein>
<keyword evidence="3" id="KW-0378">Hydrolase</keyword>
<keyword evidence="2" id="KW-0645">Protease</keyword>
<feature type="domain" description="Peptidase S1" evidence="6">
    <location>
        <begin position="50"/>
        <end position="137"/>
    </location>
</feature>
<dbReference type="CDD" id="cd21112">
    <property type="entry name" value="alphaLP-like"/>
    <property type="match status" value="1"/>
</dbReference>
<dbReference type="EMBL" id="JAVREQ010000049">
    <property type="protein sequence ID" value="MDT0382663.1"/>
    <property type="molecule type" value="Genomic_DNA"/>
</dbReference>
<dbReference type="PRINTS" id="PR00861">
    <property type="entry name" value="ALYTICPTASE"/>
</dbReference>
<proteinExistence type="inferred from homology"/>
<evidence type="ECO:0000313" key="7">
    <source>
        <dbReference type="EMBL" id="MDT0382663.1"/>
    </source>
</evidence>
<keyword evidence="4" id="KW-0720">Serine protease</keyword>
<dbReference type="InterPro" id="IPR001254">
    <property type="entry name" value="Trypsin_dom"/>
</dbReference>
<evidence type="ECO:0000259" key="6">
    <source>
        <dbReference type="Pfam" id="PF00089"/>
    </source>
</evidence>
<evidence type="ECO:0000313" key="8">
    <source>
        <dbReference type="Proteomes" id="UP001183414"/>
    </source>
</evidence>
<reference evidence="8" key="1">
    <citation type="submission" date="2023-07" db="EMBL/GenBank/DDBJ databases">
        <title>30 novel species of actinomycetes from the DSMZ collection.</title>
        <authorList>
            <person name="Nouioui I."/>
        </authorList>
    </citation>
    <scope>NUCLEOTIDE SEQUENCE [LARGE SCALE GENOMIC DNA]</scope>
    <source>
        <strain evidence="8">DSM 42041</strain>
    </source>
</reference>
<dbReference type="RefSeq" id="WP_311676234.1">
    <property type="nucleotide sequence ID" value="NZ_JAVREQ010000049.1"/>
</dbReference>
<organism evidence="7 8">
    <name type="scientific">Streptomyces hazeniae</name>
    <dbReference type="NCBI Taxonomy" id="3075538"/>
    <lineage>
        <taxon>Bacteria</taxon>
        <taxon>Bacillati</taxon>
        <taxon>Actinomycetota</taxon>
        <taxon>Actinomycetes</taxon>
        <taxon>Kitasatosporales</taxon>
        <taxon>Streptomycetaceae</taxon>
        <taxon>Streptomyces</taxon>
    </lineage>
</organism>